<feature type="compositionally biased region" description="Basic and acidic residues" evidence="1">
    <location>
        <begin position="28"/>
        <end position="44"/>
    </location>
</feature>
<dbReference type="AlphaFoldDB" id="A0A6H5G6P9"/>
<sequence length="140" mass="14973">MSPGPGIGRKQGKAGIVKVDAMSSEVGQESRDSSRALYTHDPERPAGACPADFANGVSLMGPPPAGPRPPPAGPLPAPAGRAHELQLFAFRRTSFGYGMILLEIFCIPEPNFFQKVSNHLNFFTPFFGRLRTIGALLTSH</sequence>
<keyword evidence="3" id="KW-1185">Reference proteome</keyword>
<name>A0A6H5G6P9_9HEMI</name>
<proteinExistence type="predicted"/>
<feature type="region of interest" description="Disordered" evidence="1">
    <location>
        <begin position="22"/>
        <end position="78"/>
    </location>
</feature>
<accession>A0A6H5G6P9</accession>
<evidence type="ECO:0000256" key="1">
    <source>
        <dbReference type="SAM" id="MobiDB-lite"/>
    </source>
</evidence>
<feature type="compositionally biased region" description="Pro residues" evidence="1">
    <location>
        <begin position="61"/>
        <end position="77"/>
    </location>
</feature>
<gene>
    <name evidence="2" type="ORF">NTEN_LOCUS4212</name>
</gene>
<feature type="non-terminal residue" evidence="2">
    <location>
        <position position="140"/>
    </location>
</feature>
<dbReference type="EMBL" id="CADCXU010006319">
    <property type="protein sequence ID" value="CAA9997918.1"/>
    <property type="molecule type" value="Genomic_DNA"/>
</dbReference>
<evidence type="ECO:0000313" key="2">
    <source>
        <dbReference type="EMBL" id="CAA9997918.1"/>
    </source>
</evidence>
<protein>
    <submittedName>
        <fullName evidence="2">Uncharacterized protein</fullName>
    </submittedName>
</protein>
<dbReference type="Proteomes" id="UP000479000">
    <property type="component" value="Unassembled WGS sequence"/>
</dbReference>
<evidence type="ECO:0000313" key="3">
    <source>
        <dbReference type="Proteomes" id="UP000479000"/>
    </source>
</evidence>
<organism evidence="2 3">
    <name type="scientific">Nesidiocoris tenuis</name>
    <dbReference type="NCBI Taxonomy" id="355587"/>
    <lineage>
        <taxon>Eukaryota</taxon>
        <taxon>Metazoa</taxon>
        <taxon>Ecdysozoa</taxon>
        <taxon>Arthropoda</taxon>
        <taxon>Hexapoda</taxon>
        <taxon>Insecta</taxon>
        <taxon>Pterygota</taxon>
        <taxon>Neoptera</taxon>
        <taxon>Paraneoptera</taxon>
        <taxon>Hemiptera</taxon>
        <taxon>Heteroptera</taxon>
        <taxon>Panheteroptera</taxon>
        <taxon>Cimicomorpha</taxon>
        <taxon>Miridae</taxon>
        <taxon>Dicyphina</taxon>
        <taxon>Nesidiocoris</taxon>
    </lineage>
</organism>
<reference evidence="2 3" key="1">
    <citation type="submission" date="2020-02" db="EMBL/GenBank/DDBJ databases">
        <authorList>
            <person name="Ferguson B K."/>
        </authorList>
    </citation>
    <scope>NUCLEOTIDE SEQUENCE [LARGE SCALE GENOMIC DNA]</scope>
</reference>